<evidence type="ECO:0000259" key="2">
    <source>
        <dbReference type="PROSITE" id="PS50097"/>
    </source>
</evidence>
<dbReference type="Pfam" id="PF00651">
    <property type="entry name" value="BTB"/>
    <property type="match status" value="2"/>
</dbReference>
<sequence>MLNIDDSDATSTTTSPRRHERFYLQDGNVIFQVEDVLFNVHLYFFQQYSSSFEGMFLCKPADGEALEGSVDGIPVTLEQTSALDFERLLCVMYPRGFEQSELTTTAEWTSVLRLAHRWQFDSILKLVTKQLPQIASLVDQIALARQYNLPGIVGPAGKQLCDRAQPLTLSETRRLGTDAAHAIWSSTNTLFFSVALMAPTRHDRFYFDDGNIVFLVEETLFNVHRYFLKRESPFFQEMFSMKSDEGRTDDNPILLEGTKSQEFACLLACLYPRTVGKVDEMLATEWALVLDFAIKWQFNDIRDLAVEQLKYVHTYSPTLALQIASARKHGMDGWYFHAVVKMCERGRAITPAEAEQLGLTETVRISAIRHKLHSGGGGHDGGRPSLYAPSQPISVDSDQKHDIASELGLSRTLASPVPIGLACNLVFSIAPPPPSIYD</sequence>
<dbReference type="Gene3D" id="3.30.710.10">
    <property type="entry name" value="Potassium Channel Kv1.1, Chain A"/>
    <property type="match status" value="2"/>
</dbReference>
<dbReference type="InterPro" id="IPR000210">
    <property type="entry name" value="BTB/POZ_dom"/>
</dbReference>
<dbReference type="AlphaFoldDB" id="A0A4Y9YPQ8"/>
<dbReference type="SMART" id="SM00225">
    <property type="entry name" value="BTB"/>
    <property type="match status" value="2"/>
</dbReference>
<protein>
    <recommendedName>
        <fullName evidence="2">BTB domain-containing protein</fullName>
    </recommendedName>
</protein>
<evidence type="ECO:0000313" key="4">
    <source>
        <dbReference type="Proteomes" id="UP000298390"/>
    </source>
</evidence>
<feature type="domain" description="BTB" evidence="2">
    <location>
        <begin position="210"/>
        <end position="279"/>
    </location>
</feature>
<dbReference type="PANTHER" id="PTHR22744">
    <property type="entry name" value="HELIX LOOP HELIX PROTEIN 21-RELATED"/>
    <property type="match status" value="1"/>
</dbReference>
<reference evidence="3 4" key="1">
    <citation type="submission" date="2019-01" db="EMBL/GenBank/DDBJ databases">
        <title>Genome sequencing of the rare red list fungi Fomitopsis rosea.</title>
        <authorList>
            <person name="Buettner E."/>
            <person name="Kellner H."/>
        </authorList>
    </citation>
    <scope>NUCLEOTIDE SEQUENCE [LARGE SCALE GENOMIC DNA]</scope>
    <source>
        <strain evidence="3 4">DSM 105464</strain>
    </source>
</reference>
<dbReference type="Proteomes" id="UP000298390">
    <property type="component" value="Unassembled WGS sequence"/>
</dbReference>
<feature type="domain" description="BTB" evidence="2">
    <location>
        <begin position="27"/>
        <end position="101"/>
    </location>
</feature>
<proteinExistence type="predicted"/>
<accession>A0A4Y9YPQ8</accession>
<dbReference type="CDD" id="cd18186">
    <property type="entry name" value="BTB_POZ_ZBTB_KLHL-like"/>
    <property type="match status" value="1"/>
</dbReference>
<organism evidence="3 4">
    <name type="scientific">Rhodofomes roseus</name>
    <dbReference type="NCBI Taxonomy" id="34475"/>
    <lineage>
        <taxon>Eukaryota</taxon>
        <taxon>Fungi</taxon>
        <taxon>Dikarya</taxon>
        <taxon>Basidiomycota</taxon>
        <taxon>Agaricomycotina</taxon>
        <taxon>Agaricomycetes</taxon>
        <taxon>Polyporales</taxon>
        <taxon>Rhodofomes</taxon>
    </lineage>
</organism>
<feature type="region of interest" description="Disordered" evidence="1">
    <location>
        <begin position="373"/>
        <end position="396"/>
    </location>
</feature>
<dbReference type="SUPFAM" id="SSF54695">
    <property type="entry name" value="POZ domain"/>
    <property type="match status" value="2"/>
</dbReference>
<evidence type="ECO:0000313" key="3">
    <source>
        <dbReference type="EMBL" id="TFY63667.1"/>
    </source>
</evidence>
<comment type="caution">
    <text evidence="3">The sequence shown here is derived from an EMBL/GenBank/DDBJ whole genome shotgun (WGS) entry which is preliminary data.</text>
</comment>
<evidence type="ECO:0000256" key="1">
    <source>
        <dbReference type="SAM" id="MobiDB-lite"/>
    </source>
</evidence>
<dbReference type="InterPro" id="IPR011333">
    <property type="entry name" value="SKP1/BTB/POZ_sf"/>
</dbReference>
<dbReference type="PANTHER" id="PTHR22744:SF17">
    <property type="entry name" value="BTB DOMAIN-CONTAINING PROTEIN"/>
    <property type="match status" value="1"/>
</dbReference>
<gene>
    <name evidence="3" type="ORF">EVJ58_g3116</name>
</gene>
<name>A0A4Y9YPQ8_9APHY</name>
<dbReference type="EMBL" id="SEKV01000123">
    <property type="protein sequence ID" value="TFY63667.1"/>
    <property type="molecule type" value="Genomic_DNA"/>
</dbReference>
<dbReference type="PROSITE" id="PS50097">
    <property type="entry name" value="BTB"/>
    <property type="match status" value="2"/>
</dbReference>
<dbReference type="STRING" id="34475.A0A4Y9YPQ8"/>